<keyword evidence="7 10" id="KW-0175">Coiled coil</keyword>
<keyword evidence="6 8" id="KW-0040">ANK repeat</keyword>
<feature type="repeat" description="ANK" evidence="8">
    <location>
        <begin position="736"/>
        <end position="768"/>
    </location>
</feature>
<feature type="domain" description="Arf-GAP" evidence="13">
    <location>
        <begin position="498"/>
        <end position="642"/>
    </location>
</feature>
<dbReference type="Proteomes" id="UP000323597">
    <property type="component" value="Chromosome A03"/>
</dbReference>
<dbReference type="Gene3D" id="1.25.40.20">
    <property type="entry name" value="Ankyrin repeat-containing domain"/>
    <property type="match status" value="1"/>
</dbReference>
<keyword evidence="4 9" id="KW-0863">Zinc-finger</keyword>
<keyword evidence="2" id="KW-0479">Metal-binding</keyword>
<feature type="compositionally biased region" description="Basic and acidic residues" evidence="11">
    <location>
        <begin position="241"/>
        <end position="251"/>
    </location>
</feature>
<organism evidence="14 15">
    <name type="scientific">Gossypium mustelinum</name>
    <name type="common">Cotton</name>
    <name type="synonym">Gossypium caicoense</name>
    <dbReference type="NCBI Taxonomy" id="34275"/>
    <lineage>
        <taxon>Eukaryota</taxon>
        <taxon>Viridiplantae</taxon>
        <taxon>Streptophyta</taxon>
        <taxon>Embryophyta</taxon>
        <taxon>Tracheophyta</taxon>
        <taxon>Spermatophyta</taxon>
        <taxon>Magnoliopsida</taxon>
        <taxon>eudicotyledons</taxon>
        <taxon>Gunneridae</taxon>
        <taxon>Pentapetalae</taxon>
        <taxon>rosids</taxon>
        <taxon>malvids</taxon>
        <taxon>Malvales</taxon>
        <taxon>Malvaceae</taxon>
        <taxon>Malvoideae</taxon>
        <taxon>Gossypium</taxon>
    </lineage>
</organism>
<dbReference type="InterPro" id="IPR037278">
    <property type="entry name" value="ARFGAP/RecO"/>
</dbReference>
<evidence type="ECO:0000256" key="1">
    <source>
        <dbReference type="ARBA" id="ARBA00022468"/>
    </source>
</evidence>
<evidence type="ECO:0000256" key="2">
    <source>
        <dbReference type="ARBA" id="ARBA00022723"/>
    </source>
</evidence>
<keyword evidence="5" id="KW-0862">Zinc</keyword>
<dbReference type="Pfam" id="PF01412">
    <property type="entry name" value="ArfGap"/>
    <property type="match status" value="1"/>
</dbReference>
<dbReference type="FunFam" id="1.10.220.150:FF:000019">
    <property type="entry name" value="ADP-ribosylation factor GTPase-activating protein AGD1"/>
    <property type="match status" value="1"/>
</dbReference>
<dbReference type="InterPro" id="IPR045258">
    <property type="entry name" value="ACAP1/2/3-like"/>
</dbReference>
<evidence type="ECO:0000313" key="14">
    <source>
        <dbReference type="EMBL" id="TYJ43667.1"/>
    </source>
</evidence>
<feature type="region of interest" description="Disordered" evidence="11">
    <location>
        <begin position="241"/>
        <end position="268"/>
    </location>
</feature>
<dbReference type="InterPro" id="IPR035670">
    <property type="entry name" value="AGD1/2/3/4_BAR_plant"/>
</dbReference>
<evidence type="ECO:0000256" key="7">
    <source>
        <dbReference type="ARBA" id="ARBA00023054"/>
    </source>
</evidence>
<evidence type="ECO:0000256" key="11">
    <source>
        <dbReference type="SAM" id="MobiDB-lite"/>
    </source>
</evidence>
<evidence type="ECO:0000313" key="15">
    <source>
        <dbReference type="Proteomes" id="UP000323597"/>
    </source>
</evidence>
<dbReference type="SUPFAM" id="SSF57863">
    <property type="entry name" value="ArfGap/RecO-like zinc finger"/>
    <property type="match status" value="1"/>
</dbReference>
<keyword evidence="3" id="KW-0677">Repeat</keyword>
<dbReference type="InterPro" id="IPR038508">
    <property type="entry name" value="ArfGAP_dom_sf"/>
</dbReference>
<dbReference type="InterPro" id="IPR011993">
    <property type="entry name" value="PH-like_dom_sf"/>
</dbReference>
<dbReference type="PROSITE" id="PS50115">
    <property type="entry name" value="ARFGAP"/>
    <property type="match status" value="1"/>
</dbReference>
<dbReference type="SUPFAM" id="SSF103657">
    <property type="entry name" value="BAR/IMD domain-like"/>
    <property type="match status" value="1"/>
</dbReference>
<feature type="coiled-coil region" evidence="10">
    <location>
        <begin position="116"/>
        <end position="169"/>
    </location>
</feature>
<dbReference type="InterPro" id="IPR001164">
    <property type="entry name" value="ArfGAP_dom"/>
</dbReference>
<dbReference type="Gene3D" id="1.20.1270.60">
    <property type="entry name" value="Arfaptin homology (AH) domain/BAR domain"/>
    <property type="match status" value="1"/>
</dbReference>
<dbReference type="Gene3D" id="1.10.220.150">
    <property type="entry name" value="Arf GTPase activating protein"/>
    <property type="match status" value="1"/>
</dbReference>
<reference evidence="14 15" key="1">
    <citation type="submission" date="2019-07" db="EMBL/GenBank/DDBJ databases">
        <title>WGS assembly of Gossypium mustelinum.</title>
        <authorList>
            <person name="Chen Z.J."/>
            <person name="Sreedasyam A."/>
            <person name="Ando A."/>
            <person name="Song Q."/>
            <person name="De L."/>
            <person name="Hulse-Kemp A."/>
            <person name="Ding M."/>
            <person name="Ye W."/>
            <person name="Kirkbride R."/>
            <person name="Jenkins J."/>
            <person name="Plott C."/>
            <person name="Lovell J."/>
            <person name="Lin Y.-M."/>
            <person name="Vaughn R."/>
            <person name="Liu B."/>
            <person name="Li W."/>
            <person name="Simpson S."/>
            <person name="Scheffler B."/>
            <person name="Saski C."/>
            <person name="Grover C."/>
            <person name="Hu G."/>
            <person name="Conover J."/>
            <person name="Carlson J."/>
            <person name="Shu S."/>
            <person name="Boston L."/>
            <person name="Williams M."/>
            <person name="Peterson D."/>
            <person name="Mcgee K."/>
            <person name="Jones D."/>
            <person name="Wendel J."/>
            <person name="Stelly D."/>
            <person name="Grimwood J."/>
            <person name="Schmutz J."/>
        </authorList>
    </citation>
    <scope>NUCLEOTIDE SEQUENCE [LARGE SCALE GENOMIC DNA]</scope>
    <source>
        <strain evidence="14">1408120.09</strain>
    </source>
</reference>
<evidence type="ECO:0000256" key="6">
    <source>
        <dbReference type="ARBA" id="ARBA00023043"/>
    </source>
</evidence>
<feature type="domain" description="PH" evidence="12">
    <location>
        <begin position="290"/>
        <end position="426"/>
    </location>
</feature>
<dbReference type="SMART" id="SM00248">
    <property type="entry name" value="ANK"/>
    <property type="match status" value="2"/>
</dbReference>
<dbReference type="InterPro" id="IPR001849">
    <property type="entry name" value="PH_domain"/>
</dbReference>
<dbReference type="InterPro" id="IPR027267">
    <property type="entry name" value="AH/BAR_dom_sf"/>
</dbReference>
<accession>A0A5D2ZWZ3</accession>
<dbReference type="GO" id="GO:0005096">
    <property type="term" value="F:GTPase activator activity"/>
    <property type="evidence" value="ECO:0007669"/>
    <property type="project" value="UniProtKB-KW"/>
</dbReference>
<dbReference type="PROSITE" id="PS50003">
    <property type="entry name" value="PH_DOMAIN"/>
    <property type="match status" value="1"/>
</dbReference>
<evidence type="ECO:0008006" key="16">
    <source>
        <dbReference type="Google" id="ProtNLM"/>
    </source>
</evidence>
<sequence length="830" mass="92976">MHFAKLDDSPMFRKQIQCMEESAELLRERSLRFFKGCRKYTEGLGEGYDGDIAFASALEMFGGGHNDPISVAFGVMTKFTIALREIGTYKEVLRSQVETELNEKLMQFVNRDLLDVKEARKRFDKASLVYDQAREKFLSLRKSTKSNIANVLEEELHNARSTFEQARFNLVTALSNVEAKKRFEFLEAVSGTMDAHLRYFKQGYELLHQMEPYINQVMTYARQSRERSKYDQAALNERMQEYKRQVDRESRLSSNGSNGSPNGDGIQAIGRSSHKMIEAVMQSAAKGKVQTIRQGYLSKRSSSLRGDWKRRFFVLDSRGMLYYYRKQCSKSSGSGSQLSGQRNSSELGSGLLGRWLSSHYHGGVHDEKSVAHHTVNLLTSTIKVDADQSDLRFCFRIISPTKNYTLQAESALDQMDWIEKITGVIASLLSSQAPERCLSASPMGSGHHRSASESSSFESSDFDHTAVEEYASERNLVSAHNERQSRASQHQRSCLKNEKPIDVLRRVCGNDKCADCGAPEPDWASLNLGVLLCIECSGVHRNLGVHISKVRSLTLDVKVWDPSVISLFQSLGNTFANSVWEELLHSRNAFHVDLTPSFSKSDKPQLLLMGKPCHSDSISVKEKFIHAKYAEKLFVCKPKDEQHPQSVAQQIWEGVRANDKKAVYRYIVNCEVDLNAVYEQSSGSSLTLAKVMLLQEHTNVCNNSSSYITGDSSDRSSASSFNLVGTSEGQTTDNLDGCTLLHLACETGDIGMIELLLQYGANINVMDSRGQAPLHRCILKGKAAVAKLLLTRGADPQVLNRENKTPVELAVESDFDDSEVLVYYQTQTGN</sequence>
<evidence type="ECO:0000256" key="3">
    <source>
        <dbReference type="ARBA" id="ARBA00022737"/>
    </source>
</evidence>
<proteinExistence type="predicted"/>
<evidence type="ECO:0000256" key="10">
    <source>
        <dbReference type="SAM" id="Coils"/>
    </source>
</evidence>
<dbReference type="Pfam" id="PF00169">
    <property type="entry name" value="PH"/>
    <property type="match status" value="1"/>
</dbReference>
<dbReference type="InterPro" id="IPR036770">
    <property type="entry name" value="Ankyrin_rpt-contain_sf"/>
</dbReference>
<dbReference type="PRINTS" id="PR00405">
    <property type="entry name" value="REVINTRACTNG"/>
</dbReference>
<dbReference type="AlphaFoldDB" id="A0A5D2ZWZ3"/>
<dbReference type="GO" id="GO:0005737">
    <property type="term" value="C:cytoplasm"/>
    <property type="evidence" value="ECO:0007669"/>
    <property type="project" value="InterPro"/>
</dbReference>
<evidence type="ECO:0000259" key="13">
    <source>
        <dbReference type="PROSITE" id="PS50115"/>
    </source>
</evidence>
<dbReference type="SMART" id="SM00105">
    <property type="entry name" value="ArfGap"/>
    <property type="match status" value="1"/>
</dbReference>
<dbReference type="GO" id="GO:0008270">
    <property type="term" value="F:zinc ion binding"/>
    <property type="evidence" value="ECO:0007669"/>
    <property type="project" value="UniProtKB-KW"/>
</dbReference>
<dbReference type="EMBL" id="CM017638">
    <property type="protein sequence ID" value="TYJ43667.1"/>
    <property type="molecule type" value="Genomic_DNA"/>
</dbReference>
<dbReference type="PROSITE" id="PS50088">
    <property type="entry name" value="ANK_REPEAT"/>
    <property type="match status" value="2"/>
</dbReference>
<dbReference type="SMART" id="SM00233">
    <property type="entry name" value="PH"/>
    <property type="match status" value="1"/>
</dbReference>
<dbReference type="Pfam" id="PF16746">
    <property type="entry name" value="BAR_3"/>
    <property type="match status" value="1"/>
</dbReference>
<dbReference type="Pfam" id="PF12796">
    <property type="entry name" value="Ank_2"/>
    <property type="match status" value="1"/>
</dbReference>
<keyword evidence="1" id="KW-0343">GTPase activation</keyword>
<dbReference type="Gene3D" id="2.30.29.30">
    <property type="entry name" value="Pleckstrin-homology domain (PH domain)/Phosphotyrosine-binding domain (PTB)"/>
    <property type="match status" value="1"/>
</dbReference>
<keyword evidence="15" id="KW-1185">Reference proteome</keyword>
<dbReference type="PANTHER" id="PTHR23180:SF160">
    <property type="entry name" value="ADP-RIBOSYLATION FACTOR GTPASE-ACTIVATING PROTEIN EFFECTOR PROTEIN 1"/>
    <property type="match status" value="1"/>
</dbReference>
<feature type="region of interest" description="Disordered" evidence="11">
    <location>
        <begin position="439"/>
        <end position="459"/>
    </location>
</feature>
<evidence type="ECO:0000256" key="9">
    <source>
        <dbReference type="PROSITE-ProRule" id="PRU00288"/>
    </source>
</evidence>
<dbReference type="SUPFAM" id="SSF50729">
    <property type="entry name" value="PH domain-like"/>
    <property type="match status" value="1"/>
</dbReference>
<name>A0A5D2ZWZ3_GOSMU</name>
<dbReference type="PROSITE" id="PS50297">
    <property type="entry name" value="ANK_REP_REGION"/>
    <property type="match status" value="2"/>
</dbReference>
<evidence type="ECO:0000259" key="12">
    <source>
        <dbReference type="PROSITE" id="PS50003"/>
    </source>
</evidence>
<dbReference type="SUPFAM" id="SSF48403">
    <property type="entry name" value="Ankyrin repeat"/>
    <property type="match status" value="1"/>
</dbReference>
<dbReference type="InterPro" id="IPR004148">
    <property type="entry name" value="BAR_dom"/>
</dbReference>
<evidence type="ECO:0000256" key="5">
    <source>
        <dbReference type="ARBA" id="ARBA00022833"/>
    </source>
</evidence>
<dbReference type="PANTHER" id="PTHR23180">
    <property type="entry name" value="CENTAURIN/ARF"/>
    <property type="match status" value="1"/>
</dbReference>
<dbReference type="SMART" id="SM00721">
    <property type="entry name" value="BAR"/>
    <property type="match status" value="1"/>
</dbReference>
<gene>
    <name evidence="14" type="ORF">E1A91_A03G168400v1</name>
</gene>
<protein>
    <recommendedName>
        <fullName evidence="16">ADP-ribosylation factor GTPase-activating protein AGD3</fullName>
    </recommendedName>
</protein>
<evidence type="ECO:0000256" key="4">
    <source>
        <dbReference type="ARBA" id="ARBA00022771"/>
    </source>
</evidence>
<evidence type="ECO:0000256" key="8">
    <source>
        <dbReference type="PROSITE-ProRule" id="PRU00023"/>
    </source>
</evidence>
<dbReference type="CDD" id="cd07606">
    <property type="entry name" value="BAR_SFC_plant"/>
    <property type="match status" value="1"/>
</dbReference>
<feature type="compositionally biased region" description="Low complexity" evidence="11">
    <location>
        <begin position="253"/>
        <end position="265"/>
    </location>
</feature>
<dbReference type="InterPro" id="IPR002110">
    <property type="entry name" value="Ankyrin_rpt"/>
</dbReference>
<dbReference type="CDD" id="cd13250">
    <property type="entry name" value="PH_ACAP"/>
    <property type="match status" value="1"/>
</dbReference>
<dbReference type="CDD" id="cd08204">
    <property type="entry name" value="ArfGap"/>
    <property type="match status" value="1"/>
</dbReference>
<feature type="repeat" description="ANK" evidence="8">
    <location>
        <begin position="769"/>
        <end position="801"/>
    </location>
</feature>